<dbReference type="InterPro" id="IPR036322">
    <property type="entry name" value="WD40_repeat_dom_sf"/>
</dbReference>
<keyword evidence="2" id="KW-0677">Repeat</keyword>
<evidence type="ECO:0000256" key="1">
    <source>
        <dbReference type="ARBA" id="ARBA00022574"/>
    </source>
</evidence>
<evidence type="ECO:0008006" key="5">
    <source>
        <dbReference type="Google" id="ProtNLM"/>
    </source>
</evidence>
<name>A0AA38GR04_TAXCH</name>
<sequence>MGGDRRELEIPPEAAISRVRFSPHSNALLVSSWNSTVSLYDVDRNVLSSKFNHPTQALDCCFLDDSSGLSAGADGILTRYNFITGTEEMLGKHDGLVSCVEFSQST</sequence>
<dbReference type="Pfam" id="PF00400">
    <property type="entry name" value="WD40"/>
    <property type="match status" value="1"/>
</dbReference>
<organism evidence="3 4">
    <name type="scientific">Taxus chinensis</name>
    <name type="common">Chinese yew</name>
    <name type="synonym">Taxus wallichiana var. chinensis</name>
    <dbReference type="NCBI Taxonomy" id="29808"/>
    <lineage>
        <taxon>Eukaryota</taxon>
        <taxon>Viridiplantae</taxon>
        <taxon>Streptophyta</taxon>
        <taxon>Embryophyta</taxon>
        <taxon>Tracheophyta</taxon>
        <taxon>Spermatophyta</taxon>
        <taxon>Pinopsida</taxon>
        <taxon>Pinidae</taxon>
        <taxon>Conifers II</taxon>
        <taxon>Cupressales</taxon>
        <taxon>Taxaceae</taxon>
        <taxon>Taxus</taxon>
    </lineage>
</organism>
<proteinExistence type="predicted"/>
<dbReference type="Proteomes" id="UP000824469">
    <property type="component" value="Unassembled WGS sequence"/>
</dbReference>
<keyword evidence="4" id="KW-1185">Reference proteome</keyword>
<dbReference type="OMA" id="CECFIYV"/>
<keyword evidence="1" id="KW-0853">WD repeat</keyword>
<comment type="caution">
    <text evidence="3">The sequence shown here is derived from an EMBL/GenBank/DDBJ whole genome shotgun (WGS) entry which is preliminary data.</text>
</comment>
<dbReference type="PANTHER" id="PTHR10971">
    <property type="entry name" value="MRNA EXPORT FACTOR AND BUB3"/>
    <property type="match status" value="1"/>
</dbReference>
<dbReference type="Gene3D" id="2.130.10.10">
    <property type="entry name" value="YVTN repeat-like/Quinoprotein amine dehydrogenase"/>
    <property type="match status" value="1"/>
</dbReference>
<evidence type="ECO:0000313" key="4">
    <source>
        <dbReference type="Proteomes" id="UP000824469"/>
    </source>
</evidence>
<accession>A0AA38GR04</accession>
<protein>
    <recommendedName>
        <fullName evidence="5">Mitotic checkpoint protein BUB3.3</fullName>
    </recommendedName>
</protein>
<reference evidence="3 4" key="1">
    <citation type="journal article" date="2021" name="Nat. Plants">
        <title>The Taxus genome provides insights into paclitaxel biosynthesis.</title>
        <authorList>
            <person name="Xiong X."/>
            <person name="Gou J."/>
            <person name="Liao Q."/>
            <person name="Li Y."/>
            <person name="Zhou Q."/>
            <person name="Bi G."/>
            <person name="Li C."/>
            <person name="Du R."/>
            <person name="Wang X."/>
            <person name="Sun T."/>
            <person name="Guo L."/>
            <person name="Liang H."/>
            <person name="Lu P."/>
            <person name="Wu Y."/>
            <person name="Zhang Z."/>
            <person name="Ro D.K."/>
            <person name="Shang Y."/>
            <person name="Huang S."/>
            <person name="Yan J."/>
        </authorList>
    </citation>
    <scope>NUCLEOTIDE SEQUENCE [LARGE SCALE GENOMIC DNA]</scope>
    <source>
        <strain evidence="3">Ta-2019</strain>
    </source>
</reference>
<dbReference type="AlphaFoldDB" id="A0AA38GR04"/>
<dbReference type="InterPro" id="IPR001680">
    <property type="entry name" value="WD40_rpt"/>
</dbReference>
<dbReference type="SUPFAM" id="SSF50978">
    <property type="entry name" value="WD40 repeat-like"/>
    <property type="match status" value="1"/>
</dbReference>
<feature type="non-terminal residue" evidence="3">
    <location>
        <position position="1"/>
    </location>
</feature>
<gene>
    <name evidence="3" type="ORF">KI387_007222</name>
</gene>
<evidence type="ECO:0000256" key="2">
    <source>
        <dbReference type="ARBA" id="ARBA00022737"/>
    </source>
</evidence>
<dbReference type="InterPro" id="IPR015943">
    <property type="entry name" value="WD40/YVTN_repeat-like_dom_sf"/>
</dbReference>
<evidence type="ECO:0000313" key="3">
    <source>
        <dbReference type="EMBL" id="KAH9327044.1"/>
    </source>
</evidence>
<dbReference type="EMBL" id="JAHRHJ020000002">
    <property type="protein sequence ID" value="KAH9327044.1"/>
    <property type="molecule type" value="Genomic_DNA"/>
</dbReference>